<feature type="transmembrane region" description="Helical" evidence="1">
    <location>
        <begin position="175"/>
        <end position="195"/>
    </location>
</feature>
<dbReference type="Proteomes" id="UP000298652">
    <property type="component" value="Chromosome 6"/>
</dbReference>
<feature type="transmembrane region" description="Helical" evidence="1">
    <location>
        <begin position="36"/>
        <end position="55"/>
    </location>
</feature>
<dbReference type="Gramene" id="TKW10311">
    <property type="protein sequence ID" value="TKW10311"/>
    <property type="gene ID" value="SEVIR_6G155100v2"/>
</dbReference>
<keyword evidence="3" id="KW-1185">Reference proteome</keyword>
<protein>
    <submittedName>
        <fullName evidence="2">Uncharacterized protein</fullName>
    </submittedName>
</protein>
<proteinExistence type="predicted"/>
<name>A0A4U6U413_SETVI</name>
<feature type="transmembrane region" description="Helical" evidence="1">
    <location>
        <begin position="126"/>
        <end position="155"/>
    </location>
</feature>
<organism evidence="2 3">
    <name type="scientific">Setaria viridis</name>
    <name type="common">Green bristlegrass</name>
    <name type="synonym">Setaria italica subsp. viridis</name>
    <dbReference type="NCBI Taxonomy" id="4556"/>
    <lineage>
        <taxon>Eukaryota</taxon>
        <taxon>Viridiplantae</taxon>
        <taxon>Streptophyta</taxon>
        <taxon>Embryophyta</taxon>
        <taxon>Tracheophyta</taxon>
        <taxon>Spermatophyta</taxon>
        <taxon>Magnoliopsida</taxon>
        <taxon>Liliopsida</taxon>
        <taxon>Poales</taxon>
        <taxon>Poaceae</taxon>
        <taxon>PACMAD clade</taxon>
        <taxon>Panicoideae</taxon>
        <taxon>Panicodae</taxon>
        <taxon>Paniceae</taxon>
        <taxon>Cenchrinae</taxon>
        <taxon>Setaria</taxon>
    </lineage>
</organism>
<evidence type="ECO:0000313" key="2">
    <source>
        <dbReference type="EMBL" id="TKW10311.1"/>
    </source>
</evidence>
<sequence>MAVAEVVLEVHPQPPPPPREPAVALPDLAVPKLLQYLYLASAWVACAGVAAATAARRALGDDSPVTYAFLKVSIGALAFPALLVLIVALRLLRAMCAAGFRLSLRTFAREIQIHSSKMFGALTWKVLLNPAVLVVLVSFLFFLLLGAGVLVLGGLLPVEESQREKIGSALFDTGVLGAMAMSCFVIIPSFALKLWRSK</sequence>
<evidence type="ECO:0000313" key="3">
    <source>
        <dbReference type="Proteomes" id="UP000298652"/>
    </source>
</evidence>
<dbReference type="EMBL" id="CM016557">
    <property type="protein sequence ID" value="TKW10311.1"/>
    <property type="molecule type" value="Genomic_DNA"/>
</dbReference>
<reference evidence="2" key="1">
    <citation type="submission" date="2019-03" db="EMBL/GenBank/DDBJ databases">
        <title>WGS assembly of Setaria viridis.</title>
        <authorList>
            <person name="Huang P."/>
            <person name="Jenkins J."/>
            <person name="Grimwood J."/>
            <person name="Barry K."/>
            <person name="Healey A."/>
            <person name="Mamidi S."/>
            <person name="Sreedasyam A."/>
            <person name="Shu S."/>
            <person name="Feldman M."/>
            <person name="Wu J."/>
            <person name="Yu Y."/>
            <person name="Chen C."/>
            <person name="Johnson J."/>
            <person name="Rokhsar D."/>
            <person name="Baxter I."/>
            <person name="Schmutz J."/>
            <person name="Brutnell T."/>
            <person name="Kellogg E."/>
        </authorList>
    </citation>
    <scope>NUCLEOTIDE SEQUENCE [LARGE SCALE GENOMIC DNA]</scope>
</reference>
<accession>A0A4U6U413</accession>
<feature type="transmembrane region" description="Helical" evidence="1">
    <location>
        <begin position="67"/>
        <end position="92"/>
    </location>
</feature>
<gene>
    <name evidence="2" type="ORF">SEVIR_6G155100v2</name>
</gene>
<keyword evidence="1" id="KW-0472">Membrane</keyword>
<keyword evidence="1" id="KW-0812">Transmembrane</keyword>
<dbReference type="AlphaFoldDB" id="A0A4U6U413"/>
<keyword evidence="1" id="KW-1133">Transmembrane helix</keyword>
<evidence type="ECO:0000256" key="1">
    <source>
        <dbReference type="SAM" id="Phobius"/>
    </source>
</evidence>